<feature type="region of interest" description="Disordered" evidence="1">
    <location>
        <begin position="60"/>
        <end position="103"/>
    </location>
</feature>
<feature type="non-terminal residue" evidence="2">
    <location>
        <position position="230"/>
    </location>
</feature>
<proteinExistence type="predicted"/>
<feature type="compositionally biased region" description="Basic residues" evidence="1">
    <location>
        <begin position="60"/>
        <end position="69"/>
    </location>
</feature>
<reference evidence="2" key="1">
    <citation type="submission" date="2023-06" db="EMBL/GenBank/DDBJ databases">
        <title>Genome-scale phylogeny and comparative genomics of the fungal order Sordariales.</title>
        <authorList>
            <consortium name="Lawrence Berkeley National Laboratory"/>
            <person name="Hensen N."/>
            <person name="Bonometti L."/>
            <person name="Westerberg I."/>
            <person name="Brannstrom I.O."/>
            <person name="Guillou S."/>
            <person name="Cros-Aarteil S."/>
            <person name="Calhoun S."/>
            <person name="Haridas S."/>
            <person name="Kuo A."/>
            <person name="Mondo S."/>
            <person name="Pangilinan J."/>
            <person name="Riley R."/>
            <person name="LaButti K."/>
            <person name="Andreopoulos B."/>
            <person name="Lipzen A."/>
            <person name="Chen C."/>
            <person name="Yanf M."/>
            <person name="Daum C."/>
            <person name="Ng V."/>
            <person name="Clum A."/>
            <person name="Steindorff A."/>
            <person name="Ohm R."/>
            <person name="Martin F."/>
            <person name="Silar P."/>
            <person name="Natvig D."/>
            <person name="Lalanne C."/>
            <person name="Gautier V."/>
            <person name="Ament-velasquez S.L."/>
            <person name="Kruys A."/>
            <person name="Hutchinson M.I."/>
            <person name="Powell A.J."/>
            <person name="Barry K."/>
            <person name="Miller A.N."/>
            <person name="Grigoriev I.V."/>
            <person name="Debuchy R."/>
            <person name="Gladieux P."/>
            <person name="Thoren M.H."/>
            <person name="Johannesson H."/>
        </authorList>
    </citation>
    <scope>NUCLEOTIDE SEQUENCE</scope>
    <source>
        <strain evidence="2">SMH3391-2</strain>
    </source>
</reference>
<gene>
    <name evidence="2" type="ORF">B0T17DRAFT_464408</name>
</gene>
<dbReference type="AlphaFoldDB" id="A0AA39XN12"/>
<keyword evidence="3" id="KW-1185">Reference proteome</keyword>
<sequence>MPTYLCHGFRWQRRSIRVYVVVQNLDDASPEWIIPVKSAQCILESFYNLFDFLPYRNRSRSRSQSRGRQHRDQTPPPPLPNTRSSPTGGRNGRNGTAGAGGHFPDEISAQDWSIVKVLEEYDPLNLDEVSRPYAYVADYVVRVDLSAGIAEEMKRYEDRQQQLQQQTSTNDNEAAPMTGATSDETGQRLAGKKPSRKAGGGWLEKLRDQLQRGEDICWYVVVNGDEARDW</sequence>
<dbReference type="EMBL" id="JAULSR010000001">
    <property type="protein sequence ID" value="KAK0636924.1"/>
    <property type="molecule type" value="Genomic_DNA"/>
</dbReference>
<dbReference type="Proteomes" id="UP001174934">
    <property type="component" value="Unassembled WGS sequence"/>
</dbReference>
<comment type="caution">
    <text evidence="2">The sequence shown here is derived from an EMBL/GenBank/DDBJ whole genome shotgun (WGS) entry which is preliminary data.</text>
</comment>
<evidence type="ECO:0000313" key="2">
    <source>
        <dbReference type="EMBL" id="KAK0636924.1"/>
    </source>
</evidence>
<evidence type="ECO:0000256" key="1">
    <source>
        <dbReference type="SAM" id="MobiDB-lite"/>
    </source>
</evidence>
<protein>
    <submittedName>
        <fullName evidence="2">Uncharacterized protein</fullName>
    </submittedName>
</protein>
<organism evidence="2 3">
    <name type="scientific">Bombardia bombarda</name>
    <dbReference type="NCBI Taxonomy" id="252184"/>
    <lineage>
        <taxon>Eukaryota</taxon>
        <taxon>Fungi</taxon>
        <taxon>Dikarya</taxon>
        <taxon>Ascomycota</taxon>
        <taxon>Pezizomycotina</taxon>
        <taxon>Sordariomycetes</taxon>
        <taxon>Sordariomycetidae</taxon>
        <taxon>Sordariales</taxon>
        <taxon>Lasiosphaeriaceae</taxon>
        <taxon>Bombardia</taxon>
    </lineage>
</organism>
<feature type="region of interest" description="Disordered" evidence="1">
    <location>
        <begin position="156"/>
        <end position="197"/>
    </location>
</feature>
<feature type="compositionally biased region" description="Gly residues" evidence="1">
    <location>
        <begin position="89"/>
        <end position="101"/>
    </location>
</feature>
<evidence type="ECO:0000313" key="3">
    <source>
        <dbReference type="Proteomes" id="UP001174934"/>
    </source>
</evidence>
<accession>A0AA39XN12</accession>
<name>A0AA39XN12_9PEZI</name>